<dbReference type="GO" id="GO:0004527">
    <property type="term" value="F:exonuclease activity"/>
    <property type="evidence" value="ECO:0007669"/>
    <property type="project" value="UniProtKB-KW"/>
</dbReference>
<dbReference type="SUPFAM" id="SSF48452">
    <property type="entry name" value="TPR-like"/>
    <property type="match status" value="1"/>
</dbReference>
<name>A0A3N9UQU6_9BACI</name>
<dbReference type="PANTHER" id="PTHR38462">
    <property type="entry name" value="EXONUCLEASE-LIKE PROTEIN"/>
    <property type="match status" value="1"/>
</dbReference>
<dbReference type="OrthoDB" id="9790530at2"/>
<proteinExistence type="predicted"/>
<reference evidence="2 3" key="1">
    <citation type="journal article" date="2013" name="J. Microbiol.">
        <title>Lysinibacillus chungkukjangi sp. nov., isolated from Chungkukjang, Korean fermented soybean food.</title>
        <authorList>
            <person name="Kim S.J."/>
            <person name="Jang Y.H."/>
            <person name="Hamada M."/>
            <person name="Ahn J.H."/>
            <person name="Weon H.Y."/>
            <person name="Suzuki K."/>
            <person name="Whang K.S."/>
            <person name="Kwon S.W."/>
        </authorList>
    </citation>
    <scope>NUCLEOTIDE SEQUENCE [LARGE SCALE GENOMIC DNA]</scope>
    <source>
        <strain evidence="2 3">MCCC 1A12701</strain>
    </source>
</reference>
<sequence>MSYENKILQMKKLLGKKKEVKEETKPKYQKPSQPIYVKNWEDAGLTLIENDFGVLFKREVRYPLDFKHGKVYLRSFFHAVDMWHNSNIDHPFSIDSNERVIFFDTETTGLKGVGTYIFLIGLLEFCDKEFVLTQYVLADPSNEAAFLFESKFWKQQATIVTYNGKSFDWPQLETRWTMNQNVLPKLKQMRQIDLLHSTKRLWKNNLERMKLTLVEEEKLGFKRIGDIPGHLAPIIYLDAVKSGNAQSLMKVLYHNEWDLLSLVTLYSISTNLLLEDEIQDSAITHTNIGKWYGDLKYEEKAQNVLYNVTDNFNDHEAGNAYFLLAFQQKRKSFYKEAAISFEKSLLTIEPPQKLKALEQLAMLYEHQFKDFQNALEYTQKGLALLENHYFLKEQQKVKAKEKWYKRYNRIEKKLSTLLNVTVD</sequence>
<dbReference type="SUPFAM" id="SSF53098">
    <property type="entry name" value="Ribonuclease H-like"/>
    <property type="match status" value="1"/>
</dbReference>
<dbReference type="RefSeq" id="WP_124764932.1">
    <property type="nucleotide sequence ID" value="NZ_RRCT01000010.1"/>
</dbReference>
<feature type="domain" description="YprB ribonuclease H-like" evidence="1">
    <location>
        <begin position="101"/>
        <end position="267"/>
    </location>
</feature>
<dbReference type="Gene3D" id="3.30.420.10">
    <property type="entry name" value="Ribonuclease H-like superfamily/Ribonuclease H"/>
    <property type="match status" value="1"/>
</dbReference>
<comment type="caution">
    <text evidence="2">The sequence shown here is derived from an EMBL/GenBank/DDBJ whole genome shotgun (WGS) entry which is preliminary data.</text>
</comment>
<keyword evidence="2" id="KW-0269">Exonuclease</keyword>
<evidence type="ECO:0000259" key="1">
    <source>
        <dbReference type="Pfam" id="PF13482"/>
    </source>
</evidence>
<dbReference type="EMBL" id="RRCT01000010">
    <property type="protein sequence ID" value="RQW74276.1"/>
    <property type="molecule type" value="Genomic_DNA"/>
</dbReference>
<dbReference type="Pfam" id="PF13482">
    <property type="entry name" value="RNase_H_2"/>
    <property type="match status" value="1"/>
</dbReference>
<dbReference type="InterPro" id="IPR012337">
    <property type="entry name" value="RNaseH-like_sf"/>
</dbReference>
<protein>
    <submittedName>
        <fullName evidence="2">Exonuclease</fullName>
    </submittedName>
</protein>
<dbReference type="AlphaFoldDB" id="A0A3N9UQU6"/>
<keyword evidence="3" id="KW-1185">Reference proteome</keyword>
<keyword evidence="2" id="KW-0378">Hydrolase</keyword>
<evidence type="ECO:0000313" key="2">
    <source>
        <dbReference type="EMBL" id="RQW74276.1"/>
    </source>
</evidence>
<evidence type="ECO:0000313" key="3">
    <source>
        <dbReference type="Proteomes" id="UP000274033"/>
    </source>
</evidence>
<accession>A0A3N9UQU6</accession>
<dbReference type="PANTHER" id="PTHR38462:SF1">
    <property type="entry name" value="YPRB RIBONUCLEASE H-LIKE DOMAIN-CONTAINING PROTEIN"/>
    <property type="match status" value="1"/>
</dbReference>
<dbReference type="Proteomes" id="UP000274033">
    <property type="component" value="Unassembled WGS sequence"/>
</dbReference>
<gene>
    <name evidence="2" type="ORF">EBB45_11790</name>
</gene>
<dbReference type="GO" id="GO:0003676">
    <property type="term" value="F:nucleic acid binding"/>
    <property type="evidence" value="ECO:0007669"/>
    <property type="project" value="InterPro"/>
</dbReference>
<dbReference type="InterPro" id="IPR036397">
    <property type="entry name" value="RNaseH_sf"/>
</dbReference>
<dbReference type="InterPro" id="IPR038720">
    <property type="entry name" value="YprB_RNase_H-like_dom"/>
</dbReference>
<keyword evidence="2" id="KW-0540">Nuclease</keyword>
<organism evidence="2 3">
    <name type="scientific">Lysinibacillus composti</name>
    <dbReference type="NCBI Taxonomy" id="720633"/>
    <lineage>
        <taxon>Bacteria</taxon>
        <taxon>Bacillati</taxon>
        <taxon>Bacillota</taxon>
        <taxon>Bacilli</taxon>
        <taxon>Bacillales</taxon>
        <taxon>Bacillaceae</taxon>
        <taxon>Lysinibacillus</taxon>
    </lineage>
</organism>
<dbReference type="InterPro" id="IPR011990">
    <property type="entry name" value="TPR-like_helical_dom_sf"/>
</dbReference>